<evidence type="ECO:0000313" key="6">
    <source>
        <dbReference type="Proteomes" id="UP001595791"/>
    </source>
</evidence>
<evidence type="ECO:0000259" key="4">
    <source>
        <dbReference type="Pfam" id="PF08241"/>
    </source>
</evidence>
<dbReference type="InterPro" id="IPR013216">
    <property type="entry name" value="Methyltransf_11"/>
</dbReference>
<dbReference type="EMBL" id="JBHSBU010000001">
    <property type="protein sequence ID" value="MFC4160240.1"/>
    <property type="molecule type" value="Genomic_DNA"/>
</dbReference>
<keyword evidence="1 5" id="KW-0489">Methyltransferase</keyword>
<evidence type="ECO:0000256" key="1">
    <source>
        <dbReference type="ARBA" id="ARBA00022603"/>
    </source>
</evidence>
<keyword evidence="2 5" id="KW-0808">Transferase</keyword>
<comment type="caution">
    <text evidence="5">The sequence shown here is derived from an EMBL/GenBank/DDBJ whole genome shotgun (WGS) entry which is preliminary data.</text>
</comment>
<evidence type="ECO:0000256" key="2">
    <source>
        <dbReference type="ARBA" id="ARBA00022679"/>
    </source>
</evidence>
<sequence length="235" mass="26368">MFDSLPAQQSDLDAVANWEQVYRSNLKPSLWGSTAVPFMRHIARRYCRPDSQVLVLPCGEGRNTLPLLEYCDELVAADASPSALRIASARLGASQQRNWRTVLCEAGESGFAADQFDLTLCWDLLGHLRDPARVVSELLRVTRPGGLVIGSLISTECSTRGLDMDATDDGAFLYDGRYYFRFYDRAAAHALLVRSGAELLELDRVAWVDPPHDGYRPYPHLHVSWSFILRKPGRR</sequence>
<evidence type="ECO:0000256" key="3">
    <source>
        <dbReference type="ARBA" id="ARBA00022691"/>
    </source>
</evidence>
<organism evidence="5 6">
    <name type="scientific">Chitinimonas lacunae</name>
    <dbReference type="NCBI Taxonomy" id="1963018"/>
    <lineage>
        <taxon>Bacteria</taxon>
        <taxon>Pseudomonadati</taxon>
        <taxon>Pseudomonadota</taxon>
        <taxon>Betaproteobacteria</taxon>
        <taxon>Neisseriales</taxon>
        <taxon>Chitinibacteraceae</taxon>
        <taxon>Chitinimonas</taxon>
    </lineage>
</organism>
<dbReference type="InterPro" id="IPR029063">
    <property type="entry name" value="SAM-dependent_MTases_sf"/>
</dbReference>
<dbReference type="Pfam" id="PF08241">
    <property type="entry name" value="Methyltransf_11"/>
    <property type="match status" value="1"/>
</dbReference>
<protein>
    <submittedName>
        <fullName evidence="5">Class I SAM-dependent methyltransferase</fullName>
        <ecNumber evidence="5">2.1.1.-</ecNumber>
    </submittedName>
</protein>
<name>A0ABV8MTQ1_9NEIS</name>
<dbReference type="RefSeq" id="WP_378164862.1">
    <property type="nucleotide sequence ID" value="NZ_JBHSBU010000001.1"/>
</dbReference>
<dbReference type="CDD" id="cd02440">
    <property type="entry name" value="AdoMet_MTases"/>
    <property type="match status" value="1"/>
</dbReference>
<gene>
    <name evidence="5" type="ORF">ACFOW7_12910</name>
</gene>
<accession>A0ABV8MTQ1</accession>
<proteinExistence type="predicted"/>
<dbReference type="PANTHER" id="PTHR43464:SF19">
    <property type="entry name" value="UBIQUINONE BIOSYNTHESIS O-METHYLTRANSFERASE, MITOCHONDRIAL"/>
    <property type="match status" value="1"/>
</dbReference>
<dbReference type="Gene3D" id="3.40.50.150">
    <property type="entry name" value="Vaccinia Virus protein VP39"/>
    <property type="match status" value="1"/>
</dbReference>
<evidence type="ECO:0000313" key="5">
    <source>
        <dbReference type="EMBL" id="MFC4160240.1"/>
    </source>
</evidence>
<feature type="domain" description="Methyltransferase type 11" evidence="4">
    <location>
        <begin position="58"/>
        <end position="149"/>
    </location>
</feature>
<dbReference type="PANTHER" id="PTHR43464">
    <property type="entry name" value="METHYLTRANSFERASE"/>
    <property type="match status" value="1"/>
</dbReference>
<dbReference type="EC" id="2.1.1.-" evidence="5"/>
<reference evidence="6" key="1">
    <citation type="journal article" date="2019" name="Int. J. Syst. Evol. Microbiol.">
        <title>The Global Catalogue of Microorganisms (GCM) 10K type strain sequencing project: providing services to taxonomists for standard genome sequencing and annotation.</title>
        <authorList>
            <consortium name="The Broad Institute Genomics Platform"/>
            <consortium name="The Broad Institute Genome Sequencing Center for Infectious Disease"/>
            <person name="Wu L."/>
            <person name="Ma J."/>
        </authorList>
    </citation>
    <scope>NUCLEOTIDE SEQUENCE [LARGE SCALE GENOMIC DNA]</scope>
    <source>
        <strain evidence="6">LMG 29894</strain>
    </source>
</reference>
<dbReference type="Proteomes" id="UP001595791">
    <property type="component" value="Unassembled WGS sequence"/>
</dbReference>
<keyword evidence="6" id="KW-1185">Reference proteome</keyword>
<dbReference type="SUPFAM" id="SSF53335">
    <property type="entry name" value="S-adenosyl-L-methionine-dependent methyltransferases"/>
    <property type="match status" value="1"/>
</dbReference>
<dbReference type="GO" id="GO:0032259">
    <property type="term" value="P:methylation"/>
    <property type="evidence" value="ECO:0007669"/>
    <property type="project" value="UniProtKB-KW"/>
</dbReference>
<dbReference type="GO" id="GO:0008168">
    <property type="term" value="F:methyltransferase activity"/>
    <property type="evidence" value="ECO:0007669"/>
    <property type="project" value="UniProtKB-KW"/>
</dbReference>
<keyword evidence="3" id="KW-0949">S-adenosyl-L-methionine</keyword>